<dbReference type="KEGG" id="tasa:A1Q1_05209"/>
<protein>
    <submittedName>
        <fullName evidence="2">Uncharacterized protein</fullName>
    </submittedName>
</protein>
<evidence type="ECO:0000313" key="2">
    <source>
        <dbReference type="EMBL" id="EJT53246.1"/>
    </source>
</evidence>
<dbReference type="Proteomes" id="UP000002748">
    <property type="component" value="Unassembled WGS sequence"/>
</dbReference>
<feature type="compositionally biased region" description="Acidic residues" evidence="1">
    <location>
        <begin position="303"/>
        <end position="323"/>
    </location>
</feature>
<feature type="region of interest" description="Disordered" evidence="1">
    <location>
        <begin position="387"/>
        <end position="419"/>
    </location>
</feature>
<name>J8TJ99_TRIAS</name>
<organism evidence="2 3">
    <name type="scientific">Trichosporon asahii var. asahii (strain ATCC 90039 / CBS 2479 / JCM 2466 / KCTC 7840 / NBRC 103889/ NCYC 2677 / UAMH 7654)</name>
    <name type="common">Yeast</name>
    <dbReference type="NCBI Taxonomy" id="1186058"/>
    <lineage>
        <taxon>Eukaryota</taxon>
        <taxon>Fungi</taxon>
        <taxon>Dikarya</taxon>
        <taxon>Basidiomycota</taxon>
        <taxon>Agaricomycotina</taxon>
        <taxon>Tremellomycetes</taxon>
        <taxon>Trichosporonales</taxon>
        <taxon>Trichosporonaceae</taxon>
        <taxon>Trichosporon</taxon>
    </lineage>
</organism>
<dbReference type="RefSeq" id="XP_014184159.1">
    <property type="nucleotide sequence ID" value="XM_014328684.1"/>
</dbReference>
<gene>
    <name evidence="2" type="ORF">A1Q1_05209</name>
</gene>
<comment type="caution">
    <text evidence="2">The sequence shown here is derived from an EMBL/GenBank/DDBJ whole genome shotgun (WGS) entry which is preliminary data.</text>
</comment>
<evidence type="ECO:0000313" key="3">
    <source>
        <dbReference type="Proteomes" id="UP000002748"/>
    </source>
</evidence>
<feature type="region of interest" description="Disordered" evidence="1">
    <location>
        <begin position="1"/>
        <end position="41"/>
    </location>
</feature>
<accession>J8TJ99</accession>
<feature type="compositionally biased region" description="Basic and acidic residues" evidence="1">
    <location>
        <begin position="387"/>
        <end position="405"/>
    </location>
</feature>
<feature type="compositionally biased region" description="Low complexity" evidence="1">
    <location>
        <begin position="407"/>
        <end position="419"/>
    </location>
</feature>
<dbReference type="AlphaFoldDB" id="J8TJ99"/>
<dbReference type="HOGENOM" id="CLU_378643_0_0_1"/>
<dbReference type="EMBL" id="ALBS01000002">
    <property type="protein sequence ID" value="EJT53246.1"/>
    <property type="molecule type" value="Genomic_DNA"/>
</dbReference>
<feature type="compositionally biased region" description="Polar residues" evidence="1">
    <location>
        <begin position="27"/>
        <end position="40"/>
    </location>
</feature>
<feature type="compositionally biased region" description="Low complexity" evidence="1">
    <location>
        <begin position="8"/>
        <end position="24"/>
    </location>
</feature>
<feature type="region of interest" description="Disordered" evidence="1">
    <location>
        <begin position="282"/>
        <end position="328"/>
    </location>
</feature>
<sequence>MPKPRVASGKGESSTGSSTLYSESGHSETTLAESVSSSSRLMLDESKLSLKYQDKIDDGWDRSPLPPLPPASFPFPRLSDTAADAPPFPLYGLPPYAARWSARLASISWSVADRSKRKVDISDTVLMWAVVDSVLDRLDNHRRKAVEDMRSRGPQAPLRLLRDWESWIDLTDNMILDAFNAAIALLGLDTRRKETCDLLHRVGSVARTVVDWHWQAADDSLHPPADYELCSPLDPEEYGSCSPYLVENSAAILRLAESQLTPEAYERGIAAAQTQDAWAAFCDDPDPLDTLSGPDSDLGDNCGSEEDDETDEGDESDEDDSDGSDASGEECLTLMEFCARIDRGELGPPNLPHLPELPHLTHLLHQSHLSPAGQFVKTATSAWSTVDKRKGGRVEAEHGVHHHSDAGSTDISSLGVSSSVTNDSSVGSVDLTDVSPHEKNVGPEYPVIPLPPLDKKSFAFPRVIGPDEPHPTFPFYKLPGSVARMAARLGTERWLAWDAQRNGSALDAGVFICAVVDSVIERCVHALALADLRYESLQDRTAAERRSRPLGAPVRRLRRWGEWVAVTDCIIIDALEAADDALARRDPPLDVPEGVEGRPLGSLCRIVLDWHWSPWEGSTFPPRDITVRRPLDPARFGTCNPYLAQNAMDVLRLAVGQLTPLATLRAIGAVQEDKWAAFCDDPSVMDDQERLERERNERPPSPVEDWDMRGRQRFISFMEYREEMEHNAAVEI</sequence>
<dbReference type="GeneID" id="25988721"/>
<dbReference type="VEuPathDB" id="FungiDB:A1Q1_05209"/>
<proteinExistence type="predicted"/>
<reference evidence="2 3" key="1">
    <citation type="journal article" date="2012" name="Eukaryot. Cell">
        <title>Draft genome sequence of CBS 2479, the standard type strain of Trichosporon asahii.</title>
        <authorList>
            <person name="Yang R.Y."/>
            <person name="Li H.T."/>
            <person name="Zhu H."/>
            <person name="Zhou G.P."/>
            <person name="Wang M."/>
            <person name="Wang L."/>
        </authorList>
    </citation>
    <scope>NUCLEOTIDE SEQUENCE [LARGE SCALE GENOMIC DNA]</scope>
    <source>
        <strain evidence="3">ATCC 90039 / CBS 2479 / JCM 2466 / KCTC 7840 / NCYC 2677 / UAMH 7654</strain>
    </source>
</reference>
<evidence type="ECO:0000256" key="1">
    <source>
        <dbReference type="SAM" id="MobiDB-lite"/>
    </source>
</evidence>